<name>A0A5N8Y0D9_9ACTN</name>
<comment type="caution">
    <text evidence="1">The sequence shown here is derived from an EMBL/GenBank/DDBJ whole genome shotgun (WGS) entry which is preliminary data.</text>
</comment>
<dbReference type="AlphaFoldDB" id="A0A5N8Y0D9"/>
<proteinExistence type="predicted"/>
<dbReference type="EMBL" id="VJZC01000811">
    <property type="protein sequence ID" value="MPY64465.1"/>
    <property type="molecule type" value="Genomic_DNA"/>
</dbReference>
<gene>
    <name evidence="1" type="ORF">FNH08_47140</name>
</gene>
<accession>A0A5N8Y0D9</accession>
<dbReference type="RefSeq" id="WP_152778019.1">
    <property type="nucleotide sequence ID" value="NZ_VJZC01000811.1"/>
</dbReference>
<sequence>MPTQPTTTTTTTTATTTLWRPTGPEELALVEASDWTAWPARLPEQPIFYPVLNEDYAVRIARDWNVPASGSGYVTRFEIDSEFVSRYPVRQVGGRTVLELWVPAEELAEFNAHIVGRIEVVQEFHAESPS</sequence>
<evidence type="ECO:0000313" key="1">
    <source>
        <dbReference type="EMBL" id="MPY64465.1"/>
    </source>
</evidence>
<keyword evidence="2" id="KW-1185">Reference proteome</keyword>
<organism evidence="1 2">
    <name type="scientific">Streptomyces spongiae</name>
    <dbReference type="NCBI Taxonomy" id="565072"/>
    <lineage>
        <taxon>Bacteria</taxon>
        <taxon>Bacillati</taxon>
        <taxon>Actinomycetota</taxon>
        <taxon>Actinomycetes</taxon>
        <taxon>Kitasatosporales</taxon>
        <taxon>Streptomycetaceae</taxon>
        <taxon>Streptomyces</taxon>
    </lineage>
</organism>
<protein>
    <submittedName>
        <fullName evidence="1">ADP-ribosylation/crystallin J1</fullName>
    </submittedName>
</protein>
<dbReference type="Proteomes" id="UP000400924">
    <property type="component" value="Unassembled WGS sequence"/>
</dbReference>
<reference evidence="1 2" key="1">
    <citation type="submission" date="2019-07" db="EMBL/GenBank/DDBJ databases">
        <title>New species of Amycolatopsis and Streptomyces.</title>
        <authorList>
            <person name="Duangmal K."/>
            <person name="Teo W.F.A."/>
            <person name="Lipun K."/>
        </authorList>
    </citation>
    <scope>NUCLEOTIDE SEQUENCE [LARGE SCALE GENOMIC DNA]</scope>
    <source>
        <strain evidence="1 2">NBRC 106415</strain>
    </source>
</reference>
<evidence type="ECO:0000313" key="2">
    <source>
        <dbReference type="Proteomes" id="UP000400924"/>
    </source>
</evidence>
<dbReference type="OrthoDB" id="883590at2"/>